<evidence type="ECO:0000259" key="11">
    <source>
        <dbReference type="Pfam" id="PF02163"/>
    </source>
</evidence>
<sequence length="445" mass="46465">MVVLCVLPFALLALVLTSAVAVPAWLVLGALALCVAVMLFVAREPAETGVEPHDSVEVVREGRGPERGVPEDLILQTVDVIYPLAQYRLEDHYVIEGTLLMEPDAAYAELGRRFDGSALVPLLQETGEGRPRLVLAPVGALPVGALPAPAQRPSRAWVHLALLLATLATTTWAGAAHGGVDLLAEPGRFAVGLPYALALLLILGAHELGHYFTARRHGIAVSLPYFIPIPFALGTFGAFIRMRSLAADRRQMFDVAVAGPLAGLAIAVPALLIGLQHSTVVTGPSAPGMMMGGADVGSSVLFAFLAKAALGGAVLEGHRLVLHPVAFAGWLGLLVTALNLIPVGQLDGGHLVHAMLGHRAARVVGVVALGTLVVLGLFVWSGLLVWALLIVLVAGTTDVPPLNDVSRVGQGRMALGAVALALLLLILLPVPRALYEAFGIHSPYL</sequence>
<keyword evidence="4" id="KW-0645">Protease</keyword>
<organism evidence="12 13">
    <name type="scientific">Rubrivirga marina</name>
    <dbReference type="NCBI Taxonomy" id="1196024"/>
    <lineage>
        <taxon>Bacteria</taxon>
        <taxon>Pseudomonadati</taxon>
        <taxon>Rhodothermota</taxon>
        <taxon>Rhodothermia</taxon>
        <taxon>Rhodothermales</taxon>
        <taxon>Rubricoccaceae</taxon>
        <taxon>Rubrivirga</taxon>
    </lineage>
</organism>
<evidence type="ECO:0000313" key="13">
    <source>
        <dbReference type="Proteomes" id="UP000216339"/>
    </source>
</evidence>
<evidence type="ECO:0000256" key="6">
    <source>
        <dbReference type="ARBA" id="ARBA00022801"/>
    </source>
</evidence>
<feature type="domain" description="Peptidase M50" evidence="11">
    <location>
        <begin position="195"/>
        <end position="362"/>
    </location>
</feature>
<dbReference type="GO" id="GO:0016020">
    <property type="term" value="C:membrane"/>
    <property type="evidence" value="ECO:0007669"/>
    <property type="project" value="UniProtKB-SubCell"/>
</dbReference>
<keyword evidence="13" id="KW-1185">Reference proteome</keyword>
<dbReference type="PANTHER" id="PTHR31412:SF0">
    <property type="entry name" value="ZINC METALLOPROTEASE EGY1, CHLOROPLASTIC-RELATED"/>
    <property type="match status" value="1"/>
</dbReference>
<comment type="caution">
    <text evidence="12">The sequence shown here is derived from an EMBL/GenBank/DDBJ whole genome shotgun (WGS) entry which is preliminary data.</text>
</comment>
<proteinExistence type="inferred from homology"/>
<feature type="transmembrane region" description="Helical" evidence="10">
    <location>
        <begin position="218"/>
        <end position="240"/>
    </location>
</feature>
<feature type="transmembrane region" description="Helical" evidence="10">
    <location>
        <begin position="187"/>
        <end position="206"/>
    </location>
</feature>
<feature type="transmembrane region" description="Helical" evidence="10">
    <location>
        <begin position="156"/>
        <end position="175"/>
    </location>
</feature>
<keyword evidence="8 10" id="KW-1133">Transmembrane helix</keyword>
<keyword evidence="5 10" id="KW-0812">Transmembrane</keyword>
<feature type="transmembrane region" description="Helical" evidence="10">
    <location>
        <begin position="363"/>
        <end position="393"/>
    </location>
</feature>
<evidence type="ECO:0000256" key="3">
    <source>
        <dbReference type="ARBA" id="ARBA00007931"/>
    </source>
</evidence>
<feature type="transmembrane region" description="Helical" evidence="10">
    <location>
        <begin position="322"/>
        <end position="343"/>
    </location>
</feature>
<dbReference type="PANTHER" id="PTHR31412">
    <property type="entry name" value="ZINC METALLOPROTEASE EGY1"/>
    <property type="match status" value="1"/>
</dbReference>
<gene>
    <name evidence="12" type="ORF">BSZ37_20930</name>
</gene>
<evidence type="ECO:0000256" key="7">
    <source>
        <dbReference type="ARBA" id="ARBA00022946"/>
    </source>
</evidence>
<keyword evidence="9 10" id="KW-0472">Membrane</keyword>
<reference evidence="12 13" key="1">
    <citation type="submission" date="2016-11" db="EMBL/GenBank/DDBJ databases">
        <title>Study of marine rhodopsin-containing bacteria.</title>
        <authorList>
            <person name="Yoshizawa S."/>
            <person name="Kumagai Y."/>
            <person name="Kogure K."/>
        </authorList>
    </citation>
    <scope>NUCLEOTIDE SEQUENCE [LARGE SCALE GENOMIC DNA]</scope>
    <source>
        <strain evidence="12 13">SAORIC-28</strain>
    </source>
</reference>
<keyword evidence="7" id="KW-0809">Transit peptide</keyword>
<evidence type="ECO:0000256" key="5">
    <source>
        <dbReference type="ARBA" id="ARBA00022692"/>
    </source>
</evidence>
<dbReference type="Pfam" id="PF02163">
    <property type="entry name" value="Peptidase_M50"/>
    <property type="match status" value="1"/>
</dbReference>
<evidence type="ECO:0000256" key="1">
    <source>
        <dbReference type="ARBA" id="ARBA00001947"/>
    </source>
</evidence>
<dbReference type="InterPro" id="IPR008915">
    <property type="entry name" value="Peptidase_M50"/>
</dbReference>
<evidence type="ECO:0000313" key="12">
    <source>
        <dbReference type="EMBL" id="PAP74640.1"/>
    </source>
</evidence>
<dbReference type="GO" id="GO:0006508">
    <property type="term" value="P:proteolysis"/>
    <property type="evidence" value="ECO:0007669"/>
    <property type="project" value="UniProtKB-KW"/>
</dbReference>
<dbReference type="GO" id="GO:0008233">
    <property type="term" value="F:peptidase activity"/>
    <property type="evidence" value="ECO:0007669"/>
    <property type="project" value="UniProtKB-KW"/>
</dbReference>
<evidence type="ECO:0000256" key="2">
    <source>
        <dbReference type="ARBA" id="ARBA00004141"/>
    </source>
</evidence>
<dbReference type="AlphaFoldDB" id="A0A271IU45"/>
<feature type="transmembrane region" description="Helical" evidence="10">
    <location>
        <begin position="414"/>
        <end position="435"/>
    </location>
</feature>
<comment type="cofactor">
    <cofactor evidence="1">
        <name>Zn(2+)</name>
        <dbReference type="ChEBI" id="CHEBI:29105"/>
    </cofactor>
</comment>
<evidence type="ECO:0000256" key="4">
    <source>
        <dbReference type="ARBA" id="ARBA00022670"/>
    </source>
</evidence>
<comment type="subcellular location">
    <subcellularLocation>
        <location evidence="2">Membrane</location>
        <topology evidence="2">Multi-pass membrane protein</topology>
    </subcellularLocation>
</comment>
<dbReference type="CDD" id="cd06160">
    <property type="entry name" value="S2P-M50_like_2"/>
    <property type="match status" value="1"/>
</dbReference>
<evidence type="ECO:0000256" key="8">
    <source>
        <dbReference type="ARBA" id="ARBA00022989"/>
    </source>
</evidence>
<dbReference type="InterPro" id="IPR044838">
    <property type="entry name" value="EGY1-like"/>
</dbReference>
<comment type="similarity">
    <text evidence="3">Belongs to the peptidase M50B family.</text>
</comment>
<dbReference type="EMBL" id="MQWD01000005">
    <property type="protein sequence ID" value="PAP74640.1"/>
    <property type="molecule type" value="Genomic_DNA"/>
</dbReference>
<dbReference type="Proteomes" id="UP000216339">
    <property type="component" value="Unassembled WGS sequence"/>
</dbReference>
<name>A0A271IU45_9BACT</name>
<evidence type="ECO:0000256" key="9">
    <source>
        <dbReference type="ARBA" id="ARBA00023136"/>
    </source>
</evidence>
<protein>
    <recommendedName>
        <fullName evidence="11">Peptidase M50 domain-containing protein</fullName>
    </recommendedName>
</protein>
<feature type="transmembrane region" description="Helical" evidence="10">
    <location>
        <begin position="252"/>
        <end position="276"/>
    </location>
</feature>
<keyword evidence="6" id="KW-0378">Hydrolase</keyword>
<feature type="transmembrane region" description="Helical" evidence="10">
    <location>
        <begin position="296"/>
        <end position="315"/>
    </location>
</feature>
<evidence type="ECO:0000256" key="10">
    <source>
        <dbReference type="SAM" id="Phobius"/>
    </source>
</evidence>
<accession>A0A271IU45</accession>